<organism evidence="1">
    <name type="scientific">Anguilla anguilla</name>
    <name type="common">European freshwater eel</name>
    <name type="synonym">Muraena anguilla</name>
    <dbReference type="NCBI Taxonomy" id="7936"/>
    <lineage>
        <taxon>Eukaryota</taxon>
        <taxon>Metazoa</taxon>
        <taxon>Chordata</taxon>
        <taxon>Craniata</taxon>
        <taxon>Vertebrata</taxon>
        <taxon>Euteleostomi</taxon>
        <taxon>Actinopterygii</taxon>
        <taxon>Neopterygii</taxon>
        <taxon>Teleostei</taxon>
        <taxon>Anguilliformes</taxon>
        <taxon>Anguillidae</taxon>
        <taxon>Anguilla</taxon>
    </lineage>
</organism>
<dbReference type="EMBL" id="GBXM01060360">
    <property type="protein sequence ID" value="JAH48217.1"/>
    <property type="molecule type" value="Transcribed_RNA"/>
</dbReference>
<sequence>MTDPTGLFSRIYTCVSGFGNCGALSFTSETCTRITRLLDNGGLPSSLAITVILYSETFSRSRVPSRIKRIIVLERRLEFEGTLPLEFTVDHAVLSSVRI</sequence>
<protein>
    <submittedName>
        <fullName evidence="1">Uncharacterized protein</fullName>
    </submittedName>
</protein>
<reference evidence="1" key="1">
    <citation type="submission" date="2014-11" db="EMBL/GenBank/DDBJ databases">
        <authorList>
            <person name="Amaro Gonzalez C."/>
        </authorList>
    </citation>
    <scope>NUCLEOTIDE SEQUENCE</scope>
</reference>
<accession>A0A0E9T407</accession>
<dbReference type="AlphaFoldDB" id="A0A0E9T407"/>
<evidence type="ECO:0000313" key="1">
    <source>
        <dbReference type="EMBL" id="JAH48217.1"/>
    </source>
</evidence>
<name>A0A0E9T407_ANGAN</name>
<proteinExistence type="predicted"/>
<reference evidence="1" key="2">
    <citation type="journal article" date="2015" name="Fish Shellfish Immunol.">
        <title>Early steps in the European eel (Anguilla anguilla)-Vibrio vulnificus interaction in the gills: Role of the RtxA13 toxin.</title>
        <authorList>
            <person name="Callol A."/>
            <person name="Pajuelo D."/>
            <person name="Ebbesson L."/>
            <person name="Teles M."/>
            <person name="MacKenzie S."/>
            <person name="Amaro C."/>
        </authorList>
    </citation>
    <scope>NUCLEOTIDE SEQUENCE</scope>
</reference>